<dbReference type="Gene3D" id="3.40.50.10140">
    <property type="entry name" value="Toll/interleukin-1 receptor homology (TIR) domain"/>
    <property type="match status" value="1"/>
</dbReference>
<feature type="domain" description="TIR" evidence="1">
    <location>
        <begin position="35"/>
        <end position="129"/>
    </location>
</feature>
<dbReference type="AlphaFoldDB" id="A0A4R9K8L1"/>
<dbReference type="Proteomes" id="UP000297762">
    <property type="component" value="Unassembled WGS sequence"/>
</dbReference>
<evidence type="ECO:0000313" key="3">
    <source>
        <dbReference type="Proteomes" id="UP000297762"/>
    </source>
</evidence>
<evidence type="ECO:0000259" key="1">
    <source>
        <dbReference type="Pfam" id="PF13676"/>
    </source>
</evidence>
<dbReference type="InterPro" id="IPR035897">
    <property type="entry name" value="Toll_tir_struct_dom_sf"/>
</dbReference>
<keyword evidence="3" id="KW-1185">Reference proteome</keyword>
<gene>
    <name evidence="2" type="ORF">EHQ64_09175</name>
</gene>
<organism evidence="2 3">
    <name type="scientific">Leptospira sarikeiensis</name>
    <dbReference type="NCBI Taxonomy" id="2484943"/>
    <lineage>
        <taxon>Bacteria</taxon>
        <taxon>Pseudomonadati</taxon>
        <taxon>Spirochaetota</taxon>
        <taxon>Spirochaetia</taxon>
        <taxon>Leptospirales</taxon>
        <taxon>Leptospiraceae</taxon>
        <taxon>Leptospira</taxon>
    </lineage>
</organism>
<name>A0A4R9K8L1_9LEPT</name>
<dbReference type="GO" id="GO:0007165">
    <property type="term" value="P:signal transduction"/>
    <property type="evidence" value="ECO:0007669"/>
    <property type="project" value="InterPro"/>
</dbReference>
<evidence type="ECO:0000313" key="2">
    <source>
        <dbReference type="EMBL" id="TGL62027.1"/>
    </source>
</evidence>
<comment type="caution">
    <text evidence="2">The sequence shown here is derived from an EMBL/GenBank/DDBJ whole genome shotgun (WGS) entry which is preliminary data.</text>
</comment>
<accession>A0A4R9K8L1</accession>
<dbReference type="SUPFAM" id="SSF52200">
    <property type="entry name" value="Toll/Interleukin receptor TIR domain"/>
    <property type="match status" value="1"/>
</dbReference>
<dbReference type="OrthoDB" id="9810385at2"/>
<sequence length="178" mass="20276">MSYLSEQNLLSYREQYRGKNTSRIFQESLNANVTIFLSHSHEDNNLVEGLILYLAQFGLNIYVDWKDSAMPKETNKTTASTIKTKIKDLDMFWVLATKNAINSKWVPWEIGIADVLKGGNVFIIPVSDANGKFHGNEYLQLYERIELANSGVLASFQPNKYQGHTITEILKRRGPIFG</sequence>
<dbReference type="EMBL" id="RQGF01000023">
    <property type="protein sequence ID" value="TGL62027.1"/>
    <property type="molecule type" value="Genomic_DNA"/>
</dbReference>
<dbReference type="Pfam" id="PF13676">
    <property type="entry name" value="TIR_2"/>
    <property type="match status" value="1"/>
</dbReference>
<reference evidence="2" key="1">
    <citation type="journal article" date="2019" name="PLoS Negl. Trop. Dis.">
        <title>Revisiting the worldwide diversity of Leptospira species in the environment.</title>
        <authorList>
            <person name="Vincent A.T."/>
            <person name="Schiettekatte O."/>
            <person name="Bourhy P."/>
            <person name="Veyrier F.J."/>
            <person name="Picardeau M."/>
        </authorList>
    </citation>
    <scope>NUCLEOTIDE SEQUENCE [LARGE SCALE GENOMIC DNA]</scope>
    <source>
        <strain evidence="2">201702455</strain>
    </source>
</reference>
<protein>
    <submittedName>
        <fullName evidence="2">TIR domain-containing protein</fullName>
    </submittedName>
</protein>
<dbReference type="InterPro" id="IPR000157">
    <property type="entry name" value="TIR_dom"/>
</dbReference>
<dbReference type="RefSeq" id="WP_135649189.1">
    <property type="nucleotide sequence ID" value="NZ_RQGF01000023.1"/>
</dbReference>
<proteinExistence type="predicted"/>